<reference evidence="5 6" key="1">
    <citation type="submission" date="2018-05" db="EMBL/GenBank/DDBJ databases">
        <title>Genomic Encyclopedia of Type Strains, Phase IV (KMG-IV): sequencing the most valuable type-strain genomes for metagenomic binning, comparative biology and taxonomic classification.</title>
        <authorList>
            <person name="Goeker M."/>
        </authorList>
    </citation>
    <scope>NUCLEOTIDE SEQUENCE [LARGE SCALE GENOMIC DNA]</scope>
    <source>
        <strain evidence="5 6">DSM 18773</strain>
    </source>
</reference>
<keyword evidence="1" id="KW-0378">Hydrolase</keyword>
<dbReference type="EMBL" id="QGGL01000025">
    <property type="protein sequence ID" value="PWK05193.1"/>
    <property type="molecule type" value="Genomic_DNA"/>
</dbReference>
<proteinExistence type="predicted"/>
<gene>
    <name evidence="5" type="ORF">C7459_12515</name>
</gene>
<evidence type="ECO:0000256" key="3">
    <source>
        <dbReference type="SAM" id="SignalP"/>
    </source>
</evidence>
<feature type="domain" description="GH18" evidence="4">
    <location>
        <begin position="49"/>
        <end position="368"/>
    </location>
</feature>
<dbReference type="Proteomes" id="UP000245634">
    <property type="component" value="Unassembled WGS sequence"/>
</dbReference>
<dbReference type="Gene3D" id="3.20.20.80">
    <property type="entry name" value="Glycosidases"/>
    <property type="match status" value="1"/>
</dbReference>
<dbReference type="SUPFAM" id="SSF51445">
    <property type="entry name" value="(Trans)glycosidases"/>
    <property type="match status" value="1"/>
</dbReference>
<dbReference type="SMART" id="SM00636">
    <property type="entry name" value="Glyco_18"/>
    <property type="match status" value="1"/>
</dbReference>
<dbReference type="CDD" id="cd02874">
    <property type="entry name" value="GH18_CFLE_spore_hydrolase"/>
    <property type="match status" value="1"/>
</dbReference>
<dbReference type="GO" id="GO:0008061">
    <property type="term" value="F:chitin binding"/>
    <property type="evidence" value="ECO:0007669"/>
    <property type="project" value="InterPro"/>
</dbReference>
<dbReference type="Gene3D" id="3.10.50.10">
    <property type="match status" value="1"/>
</dbReference>
<evidence type="ECO:0000256" key="2">
    <source>
        <dbReference type="ARBA" id="ARBA00023295"/>
    </source>
</evidence>
<dbReference type="InterPro" id="IPR001223">
    <property type="entry name" value="Glyco_hydro18_cat"/>
</dbReference>
<dbReference type="RefSeq" id="WP_109691208.1">
    <property type="nucleotide sequence ID" value="NZ_QGGL01000025.1"/>
</dbReference>
<dbReference type="InterPro" id="IPR029070">
    <property type="entry name" value="Chitinase_insertion_sf"/>
</dbReference>
<dbReference type="PANTHER" id="PTHR46066">
    <property type="entry name" value="CHITINASE DOMAIN-CONTAINING PROTEIN 1 FAMILY MEMBER"/>
    <property type="match status" value="1"/>
</dbReference>
<dbReference type="Pfam" id="PF00704">
    <property type="entry name" value="Glyco_hydro_18"/>
    <property type="match status" value="1"/>
</dbReference>
<evidence type="ECO:0000256" key="1">
    <source>
        <dbReference type="ARBA" id="ARBA00022801"/>
    </source>
</evidence>
<dbReference type="InterPro" id="IPR041704">
    <property type="entry name" value="CFLE_GH18"/>
</dbReference>
<organism evidence="5 6">
    <name type="scientific">Tumebacillus permanentifrigoris</name>
    <dbReference type="NCBI Taxonomy" id="378543"/>
    <lineage>
        <taxon>Bacteria</taxon>
        <taxon>Bacillati</taxon>
        <taxon>Bacillota</taxon>
        <taxon>Bacilli</taxon>
        <taxon>Bacillales</taxon>
        <taxon>Alicyclobacillaceae</taxon>
        <taxon>Tumebacillus</taxon>
    </lineage>
</organism>
<keyword evidence="3" id="KW-0732">Signal</keyword>
<evidence type="ECO:0000313" key="6">
    <source>
        <dbReference type="Proteomes" id="UP000245634"/>
    </source>
</evidence>
<feature type="signal peptide" evidence="3">
    <location>
        <begin position="1"/>
        <end position="26"/>
    </location>
</feature>
<dbReference type="PANTHER" id="PTHR46066:SF2">
    <property type="entry name" value="CHITINASE DOMAIN-CONTAINING PROTEIN 1"/>
    <property type="match status" value="1"/>
</dbReference>
<keyword evidence="2" id="KW-0326">Glycosidase</keyword>
<dbReference type="InterPro" id="IPR011583">
    <property type="entry name" value="Chitinase_II/V-like_cat"/>
</dbReference>
<sequence>MLKQTSKQTALVALALSLLAATPAIAAPKSLKATTTSTTVTSTTTVAPKTILGYYTVYYTGDKGSYNSLSNYGNSMNAISTVTFSANSLGGIDGSAPSDGMTLASSKNIKSYAVIQNLTNGAFDGALAHNLLSSTALEQNVVNSAVALVKKYGYKGINIDFEDMQAADRPYYSKFVSDLSTALHNNGATLLLSTVAKTSDMPTAAWSGVYDYAALGAAADQVQIMTYDEHGPWGAPGSVAGLPWVTKVVQYATSVMPSNKVLIGLPAYGYDWNTTAGTGKAVTWKNMPNLITTTGATPKWDATTQSPYFTYTAAGDGSQHTVWYENSQSIQAKTKLVNAYNLGGVSMWRMGLEDASFWQAVQAGLTTP</sequence>
<protein>
    <submittedName>
        <fullName evidence="5">Spore germination protein YaaH</fullName>
    </submittedName>
</protein>
<feature type="chain" id="PRO_5016382439" evidence="3">
    <location>
        <begin position="27"/>
        <end position="368"/>
    </location>
</feature>
<dbReference type="PROSITE" id="PS51910">
    <property type="entry name" value="GH18_2"/>
    <property type="match status" value="1"/>
</dbReference>
<keyword evidence="6" id="KW-1185">Reference proteome</keyword>
<dbReference type="GO" id="GO:0005975">
    <property type="term" value="P:carbohydrate metabolic process"/>
    <property type="evidence" value="ECO:0007669"/>
    <property type="project" value="InterPro"/>
</dbReference>
<dbReference type="InterPro" id="IPR017853">
    <property type="entry name" value="GH"/>
</dbReference>
<name>A0A316D2R6_9BACL</name>
<accession>A0A316D2R6</accession>
<dbReference type="AlphaFoldDB" id="A0A316D2R6"/>
<evidence type="ECO:0000313" key="5">
    <source>
        <dbReference type="EMBL" id="PWK05193.1"/>
    </source>
</evidence>
<dbReference type="OrthoDB" id="9775889at2"/>
<comment type="caution">
    <text evidence="5">The sequence shown here is derived from an EMBL/GenBank/DDBJ whole genome shotgun (WGS) entry which is preliminary data.</text>
</comment>
<evidence type="ECO:0000259" key="4">
    <source>
        <dbReference type="PROSITE" id="PS51910"/>
    </source>
</evidence>
<dbReference type="GO" id="GO:0016798">
    <property type="term" value="F:hydrolase activity, acting on glycosyl bonds"/>
    <property type="evidence" value="ECO:0007669"/>
    <property type="project" value="UniProtKB-KW"/>
</dbReference>